<reference evidence="2" key="2">
    <citation type="submission" date="2008-12" db="EMBL/GenBank/DDBJ databases">
        <title>Improved gene annotation of the rice (Oryza sativa) genomes.</title>
        <authorList>
            <person name="Wang J."/>
            <person name="Li R."/>
            <person name="Fan W."/>
            <person name="Huang Q."/>
            <person name="Zhang J."/>
            <person name="Zhou Y."/>
            <person name="Hu Y."/>
            <person name="Zi S."/>
            <person name="Li J."/>
            <person name="Ni P."/>
            <person name="Zheng H."/>
            <person name="Zhang Y."/>
            <person name="Zhao M."/>
            <person name="Hao Q."/>
            <person name="McDermott J."/>
            <person name="Samudrala R."/>
            <person name="Kristiansen K."/>
            <person name="Wong G.K.-S."/>
        </authorList>
    </citation>
    <scope>NUCLEOTIDE SEQUENCE</scope>
</reference>
<gene>
    <name evidence="2" type="ORF">OsJ_19252</name>
</gene>
<organism evidence="2">
    <name type="scientific">Oryza sativa subsp. japonica</name>
    <name type="common">Rice</name>
    <dbReference type="NCBI Taxonomy" id="39947"/>
    <lineage>
        <taxon>Eukaryota</taxon>
        <taxon>Viridiplantae</taxon>
        <taxon>Streptophyta</taxon>
        <taxon>Embryophyta</taxon>
        <taxon>Tracheophyta</taxon>
        <taxon>Spermatophyta</taxon>
        <taxon>Magnoliopsida</taxon>
        <taxon>Liliopsida</taxon>
        <taxon>Poales</taxon>
        <taxon>Poaceae</taxon>
        <taxon>BOP clade</taxon>
        <taxon>Oryzoideae</taxon>
        <taxon>Oryzeae</taxon>
        <taxon>Oryzinae</taxon>
        <taxon>Oryza</taxon>
        <taxon>Oryza sativa</taxon>
    </lineage>
</organism>
<feature type="signal peptide" evidence="1">
    <location>
        <begin position="1"/>
        <end position="18"/>
    </location>
</feature>
<reference evidence="2" key="1">
    <citation type="journal article" date="2005" name="PLoS Biol.">
        <title>The genomes of Oryza sativa: a history of duplications.</title>
        <authorList>
            <person name="Yu J."/>
            <person name="Wang J."/>
            <person name="Lin W."/>
            <person name="Li S."/>
            <person name="Li H."/>
            <person name="Zhou J."/>
            <person name="Ni P."/>
            <person name="Dong W."/>
            <person name="Hu S."/>
            <person name="Zeng C."/>
            <person name="Zhang J."/>
            <person name="Zhang Y."/>
            <person name="Li R."/>
            <person name="Xu Z."/>
            <person name="Li S."/>
            <person name="Li X."/>
            <person name="Zheng H."/>
            <person name="Cong L."/>
            <person name="Lin L."/>
            <person name="Yin J."/>
            <person name="Geng J."/>
            <person name="Li G."/>
            <person name="Shi J."/>
            <person name="Liu J."/>
            <person name="Lv H."/>
            <person name="Li J."/>
            <person name="Wang J."/>
            <person name="Deng Y."/>
            <person name="Ran L."/>
            <person name="Shi X."/>
            <person name="Wang X."/>
            <person name="Wu Q."/>
            <person name="Li C."/>
            <person name="Ren X."/>
            <person name="Wang J."/>
            <person name="Wang X."/>
            <person name="Li D."/>
            <person name="Liu D."/>
            <person name="Zhang X."/>
            <person name="Ji Z."/>
            <person name="Zhao W."/>
            <person name="Sun Y."/>
            <person name="Zhang Z."/>
            <person name="Bao J."/>
            <person name="Han Y."/>
            <person name="Dong L."/>
            <person name="Ji J."/>
            <person name="Chen P."/>
            <person name="Wu S."/>
            <person name="Liu J."/>
            <person name="Xiao Y."/>
            <person name="Bu D."/>
            <person name="Tan J."/>
            <person name="Yang L."/>
            <person name="Ye C."/>
            <person name="Zhang J."/>
            <person name="Xu J."/>
            <person name="Zhou Y."/>
            <person name="Yu Y."/>
            <person name="Zhang B."/>
            <person name="Zhuang S."/>
            <person name="Wei H."/>
            <person name="Liu B."/>
            <person name="Lei M."/>
            <person name="Yu H."/>
            <person name="Li Y."/>
            <person name="Xu H."/>
            <person name="Wei S."/>
            <person name="He X."/>
            <person name="Fang L."/>
            <person name="Zhang Z."/>
            <person name="Zhang Y."/>
            <person name="Huang X."/>
            <person name="Su Z."/>
            <person name="Tong W."/>
            <person name="Li J."/>
            <person name="Tong Z."/>
            <person name="Li S."/>
            <person name="Ye J."/>
            <person name="Wang L."/>
            <person name="Fang L."/>
            <person name="Lei T."/>
            <person name="Chen C."/>
            <person name="Chen H."/>
            <person name="Xu Z."/>
            <person name="Li H."/>
            <person name="Huang H."/>
            <person name="Zhang F."/>
            <person name="Xu H."/>
            <person name="Li N."/>
            <person name="Zhao C."/>
            <person name="Li S."/>
            <person name="Dong L."/>
            <person name="Huang Y."/>
            <person name="Li L."/>
            <person name="Xi Y."/>
            <person name="Qi Q."/>
            <person name="Li W."/>
            <person name="Zhang B."/>
            <person name="Hu W."/>
            <person name="Zhang Y."/>
            <person name="Tian X."/>
            <person name="Jiao Y."/>
            <person name="Liang X."/>
            <person name="Jin J."/>
            <person name="Gao L."/>
            <person name="Zheng W."/>
            <person name="Hao B."/>
            <person name="Liu S."/>
            <person name="Wang W."/>
            <person name="Yuan L."/>
            <person name="Cao M."/>
            <person name="McDermott J."/>
            <person name="Samudrala R."/>
            <person name="Wang J."/>
            <person name="Wong G.K."/>
            <person name="Yang H."/>
        </authorList>
    </citation>
    <scope>NUCLEOTIDE SEQUENCE [LARGE SCALE GENOMIC DNA]</scope>
</reference>
<accession>B9FL75</accession>
<evidence type="ECO:0000256" key="1">
    <source>
        <dbReference type="SAM" id="SignalP"/>
    </source>
</evidence>
<dbReference type="AlphaFoldDB" id="B9FL75"/>
<evidence type="ECO:0000313" key="2">
    <source>
        <dbReference type="EMBL" id="EEE64408.1"/>
    </source>
</evidence>
<name>B9FL75_ORYSJ</name>
<keyword evidence="1" id="KW-0732">Signal</keyword>
<dbReference type="Proteomes" id="UP000007752">
    <property type="component" value="Chromosome 5"/>
</dbReference>
<sequence>MAFVTLLVSAVVVALVLCLCCNRSSRVRDFDLAHAVVAATVSTRGRRCTW</sequence>
<feature type="chain" id="PRO_5002881538" evidence="1">
    <location>
        <begin position="19"/>
        <end position="50"/>
    </location>
</feature>
<proteinExistence type="predicted"/>
<protein>
    <submittedName>
        <fullName evidence="2">Uncharacterized protein</fullName>
    </submittedName>
</protein>
<dbReference type="EMBL" id="CM000142">
    <property type="protein sequence ID" value="EEE64408.1"/>
    <property type="molecule type" value="Genomic_DNA"/>
</dbReference>